<evidence type="ECO:0000313" key="4">
    <source>
        <dbReference type="EMBL" id="KAK8885714.1"/>
    </source>
</evidence>
<evidence type="ECO:0000256" key="1">
    <source>
        <dbReference type="SAM" id="MobiDB-lite"/>
    </source>
</evidence>
<keyword evidence="5" id="KW-1185">Reference proteome</keyword>
<keyword evidence="3" id="KW-0732">Signal</keyword>
<feature type="compositionally biased region" description="Basic residues" evidence="1">
    <location>
        <begin position="630"/>
        <end position="655"/>
    </location>
</feature>
<proteinExistence type="predicted"/>
<feature type="compositionally biased region" description="Acidic residues" evidence="1">
    <location>
        <begin position="293"/>
        <end position="305"/>
    </location>
</feature>
<evidence type="ECO:0000256" key="3">
    <source>
        <dbReference type="SAM" id="SignalP"/>
    </source>
</evidence>
<name>A0ABR2K3T6_9EUKA</name>
<keyword evidence="2" id="KW-0472">Membrane</keyword>
<feature type="compositionally biased region" description="Low complexity" evidence="1">
    <location>
        <begin position="254"/>
        <end position="285"/>
    </location>
</feature>
<protein>
    <submittedName>
        <fullName evidence="4">Uncharacterized protein</fullName>
    </submittedName>
</protein>
<dbReference type="EMBL" id="JAPFFF010000007">
    <property type="protein sequence ID" value="KAK8885714.1"/>
    <property type="molecule type" value="Genomic_DNA"/>
</dbReference>
<feature type="compositionally biased region" description="Polar residues" evidence="1">
    <location>
        <begin position="308"/>
        <end position="319"/>
    </location>
</feature>
<feature type="compositionally biased region" description="Polar residues" evidence="1">
    <location>
        <begin position="147"/>
        <end position="180"/>
    </location>
</feature>
<comment type="caution">
    <text evidence="4">The sequence shown here is derived from an EMBL/GenBank/DDBJ whole genome shotgun (WGS) entry which is preliminary data.</text>
</comment>
<feature type="signal peptide" evidence="3">
    <location>
        <begin position="1"/>
        <end position="18"/>
    </location>
</feature>
<sequence>MLSLFFLIFASCQKQIFLKTHDDMMRYLHKENQDLNSSKTLRLLAASEGTDYYCIGRINRCQYVSNNKVYDQKQIIEDQSLINQIIGNSQSQKIVFYITRSIEINVNAYELETKHVSFIGDPAVDSTIALISDYIPKNNTIDDDTNESIISSTDDFTSESITNEPTETSLSDSTIEGINSSDDESFNEGMVSSNDENSNEEKSSFNDESSNEEKSSFNDESSNEEKSSFNDESSNEEKSSFNDESSNEEKSSFNDESSNEEISSSSDESSNEEISLSSDVSSNEEVSSHDDESSSADDSINDSPDEAINNNAYESPNEQTDNTALRLLSQHKIKSTIQIGNFSIQGVSLDINFNRSYDVYISTLNLQHSTLKQKNQNNGNIMVDTLITDFSTIVNSDKTSSDFFSSIKNLTIDGENTMTTIHYLPNNKFQISNSGTFLEQVYDVFYGSIPEADYVYYITSRRIDFESTYQMPVVQPRYRPSGIFLSSNYPYIQFSQSGNGLWTEEAQSSIKVYMLEGRRLTISGNFNSMNISYYEIDDDWDDKKDLYELNDRELGPIIISCVATLFIFCLLYYLTVGRTSRKYKRLEGEYDPAAPNPPRDKKKKKKKNKTKTQSAPATKIVTRSGTNTRPRTRTRSRSRTNTKTRSGSRSHKHTH</sequence>
<evidence type="ECO:0000256" key="2">
    <source>
        <dbReference type="SAM" id="Phobius"/>
    </source>
</evidence>
<feature type="compositionally biased region" description="Basic and acidic residues" evidence="1">
    <location>
        <begin position="199"/>
        <end position="253"/>
    </location>
</feature>
<feature type="region of interest" description="Disordered" evidence="1">
    <location>
        <begin position="140"/>
        <end position="319"/>
    </location>
</feature>
<gene>
    <name evidence="4" type="ORF">M9Y10_041166</name>
</gene>
<keyword evidence="2" id="KW-1133">Transmembrane helix</keyword>
<reference evidence="4 5" key="1">
    <citation type="submission" date="2024-04" db="EMBL/GenBank/DDBJ databases">
        <title>Tritrichomonas musculus Genome.</title>
        <authorList>
            <person name="Alves-Ferreira E."/>
            <person name="Grigg M."/>
            <person name="Lorenzi H."/>
            <person name="Galac M."/>
        </authorList>
    </citation>
    <scope>NUCLEOTIDE SEQUENCE [LARGE SCALE GENOMIC DNA]</scope>
    <source>
        <strain evidence="4 5">EAF2021</strain>
    </source>
</reference>
<feature type="transmembrane region" description="Helical" evidence="2">
    <location>
        <begin position="554"/>
        <end position="575"/>
    </location>
</feature>
<evidence type="ECO:0000313" key="5">
    <source>
        <dbReference type="Proteomes" id="UP001470230"/>
    </source>
</evidence>
<accession>A0ABR2K3T6</accession>
<organism evidence="4 5">
    <name type="scientific">Tritrichomonas musculus</name>
    <dbReference type="NCBI Taxonomy" id="1915356"/>
    <lineage>
        <taxon>Eukaryota</taxon>
        <taxon>Metamonada</taxon>
        <taxon>Parabasalia</taxon>
        <taxon>Tritrichomonadida</taxon>
        <taxon>Tritrichomonadidae</taxon>
        <taxon>Tritrichomonas</taxon>
    </lineage>
</organism>
<keyword evidence="2" id="KW-0812">Transmembrane</keyword>
<feature type="region of interest" description="Disordered" evidence="1">
    <location>
        <begin position="588"/>
        <end position="655"/>
    </location>
</feature>
<feature type="compositionally biased region" description="Basic residues" evidence="1">
    <location>
        <begin position="600"/>
        <end position="610"/>
    </location>
</feature>
<dbReference type="Proteomes" id="UP001470230">
    <property type="component" value="Unassembled WGS sequence"/>
</dbReference>
<feature type="chain" id="PRO_5045206746" evidence="3">
    <location>
        <begin position="19"/>
        <end position="655"/>
    </location>
</feature>